<keyword evidence="1 4" id="KW-0645">Protease</keyword>
<feature type="domain" description="PA" evidence="7">
    <location>
        <begin position="433"/>
        <end position="498"/>
    </location>
</feature>
<dbReference type="InterPro" id="IPR036852">
    <property type="entry name" value="Peptidase_S8/S53_dom_sf"/>
</dbReference>
<keyword evidence="10" id="KW-1185">Reference proteome</keyword>
<evidence type="ECO:0000259" key="8">
    <source>
        <dbReference type="Pfam" id="PF17766"/>
    </source>
</evidence>
<dbReference type="Gene3D" id="3.40.50.200">
    <property type="entry name" value="Peptidase S8/S53 domain"/>
    <property type="match status" value="2"/>
</dbReference>
<feature type="signal peptide" evidence="5">
    <location>
        <begin position="1"/>
        <end position="27"/>
    </location>
</feature>
<dbReference type="Gene3D" id="3.50.30.30">
    <property type="match status" value="1"/>
</dbReference>
<dbReference type="Pfam" id="PF00082">
    <property type="entry name" value="Peptidase_S8"/>
    <property type="match status" value="1"/>
</dbReference>
<keyword evidence="3 4" id="KW-0720">Serine protease</keyword>
<dbReference type="EMBL" id="JANFQO010000001">
    <property type="protein sequence ID" value="MCQ4163273.1"/>
    <property type="molecule type" value="Genomic_DNA"/>
</dbReference>
<dbReference type="Gene3D" id="2.60.40.2310">
    <property type="match status" value="1"/>
</dbReference>
<dbReference type="Pfam" id="PF17766">
    <property type="entry name" value="fn3_6"/>
    <property type="match status" value="1"/>
</dbReference>
<keyword evidence="2 4" id="KW-0378">Hydrolase</keyword>
<feature type="active site" description="Charge relay system" evidence="4">
    <location>
        <position position="199"/>
    </location>
</feature>
<evidence type="ECO:0000259" key="7">
    <source>
        <dbReference type="Pfam" id="PF02225"/>
    </source>
</evidence>
<dbReference type="PROSITE" id="PS00137">
    <property type="entry name" value="SUBTILASE_HIS"/>
    <property type="match status" value="1"/>
</dbReference>
<dbReference type="PANTHER" id="PTHR10795">
    <property type="entry name" value="PROPROTEIN CONVERTASE SUBTILISIN/KEXIN"/>
    <property type="match status" value="1"/>
</dbReference>
<dbReference type="PROSITE" id="PS51892">
    <property type="entry name" value="SUBTILASE"/>
    <property type="match status" value="1"/>
</dbReference>
<feature type="domain" description="Subtilisin-like protease fibronectin type-III" evidence="8">
    <location>
        <begin position="692"/>
        <end position="781"/>
    </location>
</feature>
<sequence>MMNLLGFSSRVSALPSAILLALCALGAAERAAANPLPDAVAVREIGISPAGRYLVRFAEPGLADYDGALPGLARTAPLRMPFAARLDVRSPAARAYSAHLAAQRALHLEQIGRLLGRAVTPQFHYEVTHHGVSLPLSPQEAAAVAALPGIVSVAPVQVQQPLTYRGPTFIGADKLWDGSAVPAYAAATRGAGIRIGVIDTGADARHPSFANDPACGFDASRPKLVAHDCTASNGIVCTGTNPAPDPGVGHGMHVASTAAGNTLDAATVPTPILPAGGSMSGVAPCASVISYKVCGAGGCFSDALEAGVQAAVADAVDVANYSIGPTCGYGNPWVDHPDFRGAASTGVFVAAAAGNTDAGCLDPAGRVANLGPWVTTVAASTHEIAFVPALSVTGPVAPPALLTDMEVVPGSTTLSALDVGERLRSPLRSYAQNLRGCTAGGVIPDGYFNGAIAVVQRGDCNFSEKIINAAAAGADLVVVVNQQADPFRMDTTGAPETIGAFSITPLQTSQALLAFLAAHPEPVRPADAVFIDGFDPRAGSSGHFKPALQRAQQPDVIGNFSLRGPVPPPLQDLAKPDIAAPGVGIYAATDPASGDYQWLSGTSMASPHVAGSAALLRAIHPDWSVAEIKSALMTTTVTAGHLEDGITPWTPEEVGSGRVDLSRAALAGLTLDESMANYDAANPNGGSLRVHQLNLPSLRNMSCGERCQWTRTVRSRLTRSGTWTADFEHPAGYALSVEPASFTLTPGASQVLTITATVDDITVPAEKSFGRLLLREAGADVPVQQLPVAVRGNEVSVECSEGQCELRADQFVSGYSAVGCGTACSMLWANRYSPPAAVFPLTLTTITFLTGSSAYVHAGDRYDFYVYQDDDRDPANGATLVGSRKGYVIASAGARLRTLVLEQPIVLDGPGDIVIAMTNPSGTGPRPATGELSNFLGRSYAGAYTGEDPVLGSAAVHLQPTQAGVGSEVNWVIRAAGTTAAGRRIELGGTAAPATR</sequence>
<dbReference type="InterPro" id="IPR046450">
    <property type="entry name" value="PA_dom_sf"/>
</dbReference>
<reference evidence="9" key="1">
    <citation type="submission" date="2022-07" db="EMBL/GenBank/DDBJ databases">
        <title>Tahibacter sp., a new gammaproteobacterium isolated from the silt sample collected at pig farm.</title>
        <authorList>
            <person name="Chen H."/>
        </authorList>
    </citation>
    <scope>NUCLEOTIDE SEQUENCE</scope>
    <source>
        <strain evidence="9">P2K</strain>
    </source>
</reference>
<dbReference type="PROSITE" id="PS00138">
    <property type="entry name" value="SUBTILASE_SER"/>
    <property type="match status" value="1"/>
</dbReference>
<dbReference type="InterPro" id="IPR015500">
    <property type="entry name" value="Peptidase_S8_subtilisin-rel"/>
</dbReference>
<evidence type="ECO:0000259" key="6">
    <source>
        <dbReference type="Pfam" id="PF00082"/>
    </source>
</evidence>
<dbReference type="InterPro" id="IPR003137">
    <property type="entry name" value="PA_domain"/>
</dbReference>
<dbReference type="SUPFAM" id="SSF52743">
    <property type="entry name" value="Subtilisin-like"/>
    <property type="match status" value="1"/>
</dbReference>
<dbReference type="PRINTS" id="PR00723">
    <property type="entry name" value="SUBTILISIN"/>
</dbReference>
<comment type="caution">
    <text evidence="9">The sequence shown here is derived from an EMBL/GenBank/DDBJ whole genome shotgun (WGS) entry which is preliminary data.</text>
</comment>
<accession>A0ABT1QL63</accession>
<evidence type="ECO:0000256" key="1">
    <source>
        <dbReference type="ARBA" id="ARBA00022670"/>
    </source>
</evidence>
<dbReference type="InterPro" id="IPR000209">
    <property type="entry name" value="Peptidase_S8/S53_dom"/>
</dbReference>
<feature type="active site" description="Charge relay system" evidence="4">
    <location>
        <position position="603"/>
    </location>
</feature>
<dbReference type="InterPro" id="IPR022398">
    <property type="entry name" value="Peptidase_S8_His-AS"/>
</dbReference>
<evidence type="ECO:0000256" key="2">
    <source>
        <dbReference type="ARBA" id="ARBA00022801"/>
    </source>
</evidence>
<feature type="active site" description="Charge relay system" evidence="4">
    <location>
        <position position="250"/>
    </location>
</feature>
<organism evidence="9 10">
    <name type="scientific">Tahibacter harae</name>
    <dbReference type="NCBI Taxonomy" id="2963937"/>
    <lineage>
        <taxon>Bacteria</taxon>
        <taxon>Pseudomonadati</taxon>
        <taxon>Pseudomonadota</taxon>
        <taxon>Gammaproteobacteria</taxon>
        <taxon>Lysobacterales</taxon>
        <taxon>Rhodanobacteraceae</taxon>
        <taxon>Tahibacter</taxon>
    </lineage>
</organism>
<evidence type="ECO:0000256" key="3">
    <source>
        <dbReference type="ARBA" id="ARBA00022825"/>
    </source>
</evidence>
<dbReference type="InterPro" id="IPR045051">
    <property type="entry name" value="SBT"/>
</dbReference>
<dbReference type="Pfam" id="PF02225">
    <property type="entry name" value="PA"/>
    <property type="match status" value="1"/>
</dbReference>
<evidence type="ECO:0000256" key="4">
    <source>
        <dbReference type="PROSITE-ProRule" id="PRU01240"/>
    </source>
</evidence>
<dbReference type="SUPFAM" id="SSF52025">
    <property type="entry name" value="PA domain"/>
    <property type="match status" value="1"/>
</dbReference>
<dbReference type="RefSeq" id="WP_255910316.1">
    <property type="nucleotide sequence ID" value="NZ_JANFQO010000001.1"/>
</dbReference>
<feature type="chain" id="PRO_5045681050" evidence="5">
    <location>
        <begin position="28"/>
        <end position="996"/>
    </location>
</feature>
<comment type="similarity">
    <text evidence="4">Belongs to the peptidase S8 family.</text>
</comment>
<evidence type="ECO:0000313" key="9">
    <source>
        <dbReference type="EMBL" id="MCQ4163273.1"/>
    </source>
</evidence>
<dbReference type="InterPro" id="IPR023828">
    <property type="entry name" value="Peptidase_S8_Ser-AS"/>
</dbReference>
<gene>
    <name evidence="9" type="ORF">NM961_00990</name>
</gene>
<keyword evidence="5" id="KW-0732">Signal</keyword>
<name>A0ABT1QL63_9GAMM</name>
<evidence type="ECO:0000313" key="10">
    <source>
        <dbReference type="Proteomes" id="UP001165498"/>
    </source>
</evidence>
<evidence type="ECO:0000256" key="5">
    <source>
        <dbReference type="SAM" id="SignalP"/>
    </source>
</evidence>
<dbReference type="InterPro" id="IPR041469">
    <property type="entry name" value="Subtilisin-like_FN3"/>
</dbReference>
<dbReference type="Proteomes" id="UP001165498">
    <property type="component" value="Unassembled WGS sequence"/>
</dbReference>
<protein>
    <submittedName>
        <fullName evidence="9">S8 family serine peptidase</fullName>
    </submittedName>
</protein>
<feature type="domain" description="Peptidase S8/S53" evidence="6">
    <location>
        <begin position="190"/>
        <end position="637"/>
    </location>
</feature>
<proteinExistence type="inferred from homology"/>